<proteinExistence type="predicted"/>
<protein>
    <submittedName>
        <fullName evidence="1">Uncharacterized protein</fullName>
    </submittedName>
</protein>
<dbReference type="AlphaFoldDB" id="A0A5C7XRF6"/>
<evidence type="ECO:0000313" key="1">
    <source>
        <dbReference type="EMBL" id="TXI51714.1"/>
    </source>
</evidence>
<sequence length="96" mass="10519">MPPDADPRRSDPWEDVDGVPLRQIWSVPMPLPETIDVDVRVVCTQAGDGHIITDDPNEPLAIHWEDNGYPPAVARQVAAAILKAADLADQWAGESR</sequence>
<dbReference type="EMBL" id="SSGD01000143">
    <property type="protein sequence ID" value="TXI51714.1"/>
    <property type="molecule type" value="Genomic_DNA"/>
</dbReference>
<comment type="caution">
    <text evidence="1">The sequence shown here is derived from an EMBL/GenBank/DDBJ whole genome shotgun (WGS) entry which is preliminary data.</text>
</comment>
<gene>
    <name evidence="1" type="ORF">E6Q54_20095</name>
</gene>
<dbReference type="Proteomes" id="UP000321797">
    <property type="component" value="Unassembled WGS sequence"/>
</dbReference>
<evidence type="ECO:0000313" key="2">
    <source>
        <dbReference type="Proteomes" id="UP000321797"/>
    </source>
</evidence>
<name>A0A5C7XRF6_9MYCO</name>
<organism evidence="1 2">
    <name type="scientific">Mycolicibacter arupensis</name>
    <dbReference type="NCBI Taxonomy" id="342002"/>
    <lineage>
        <taxon>Bacteria</taxon>
        <taxon>Bacillati</taxon>
        <taxon>Actinomycetota</taxon>
        <taxon>Actinomycetes</taxon>
        <taxon>Mycobacteriales</taxon>
        <taxon>Mycobacteriaceae</taxon>
        <taxon>Mycolicibacter</taxon>
    </lineage>
</organism>
<reference evidence="1 2" key="1">
    <citation type="submission" date="2018-09" db="EMBL/GenBank/DDBJ databases">
        <title>Metagenome Assembled Genomes from an Advanced Water Purification Facility.</title>
        <authorList>
            <person name="Stamps B.W."/>
            <person name="Spear J.R."/>
        </authorList>
    </citation>
    <scope>NUCLEOTIDE SEQUENCE [LARGE SCALE GENOMIC DNA]</scope>
    <source>
        <strain evidence="1">Bin_29_2</strain>
    </source>
</reference>
<accession>A0A5C7XRF6</accession>